<name>A0ABV6L0M9_9BACI</name>
<keyword evidence="1" id="KW-0175">Coiled coil</keyword>
<sequence length="251" mass="28791">MRDKRLVDCLIEEKNKFVFYQYLQYFWRKKWFFLIVPVISTIIIIAAVYFLTKDKPYSGEILFYTGSITSQELVHPNNISSKYGGDVHVTEKGQVKFNLSGDSKEEVQDKIDQIVELYSKDLEEKAKVQIDLTEVQVSSLEERKEALNNSIELYKAKLENENLSPLEHEAILNSLAVSELELTEVDLTAYRMSSDLELYEQPHLLSTNVSPAKTYMKESIAIGLVVGLLATVVLLMLMKYLGDARKYFGHS</sequence>
<feature type="coiled-coil region" evidence="1">
    <location>
        <begin position="123"/>
        <end position="164"/>
    </location>
</feature>
<keyword evidence="4" id="KW-1185">Reference proteome</keyword>
<keyword evidence="2" id="KW-1133">Transmembrane helix</keyword>
<feature type="transmembrane region" description="Helical" evidence="2">
    <location>
        <begin position="220"/>
        <end position="241"/>
    </location>
</feature>
<gene>
    <name evidence="3" type="ORF">ACFFHF_22110</name>
</gene>
<dbReference type="Proteomes" id="UP001589738">
    <property type="component" value="Unassembled WGS sequence"/>
</dbReference>
<feature type="transmembrane region" description="Helical" evidence="2">
    <location>
        <begin position="31"/>
        <end position="51"/>
    </location>
</feature>
<evidence type="ECO:0000256" key="1">
    <source>
        <dbReference type="SAM" id="Coils"/>
    </source>
</evidence>
<organism evidence="3 4">
    <name type="scientific">Robertmurraya beringensis</name>
    <dbReference type="NCBI Taxonomy" id="641660"/>
    <lineage>
        <taxon>Bacteria</taxon>
        <taxon>Bacillati</taxon>
        <taxon>Bacillota</taxon>
        <taxon>Bacilli</taxon>
        <taxon>Bacillales</taxon>
        <taxon>Bacillaceae</taxon>
        <taxon>Robertmurraya</taxon>
    </lineage>
</organism>
<reference evidence="3 4" key="1">
    <citation type="submission" date="2024-09" db="EMBL/GenBank/DDBJ databases">
        <authorList>
            <person name="Sun Q."/>
            <person name="Mori K."/>
        </authorList>
    </citation>
    <scope>NUCLEOTIDE SEQUENCE [LARGE SCALE GENOMIC DNA]</scope>
    <source>
        <strain evidence="3 4">CGMCC 1.9126</strain>
    </source>
</reference>
<evidence type="ECO:0000313" key="4">
    <source>
        <dbReference type="Proteomes" id="UP001589738"/>
    </source>
</evidence>
<protein>
    <recommendedName>
        <fullName evidence="5">Lipopolysaccharide biosynthesis protein</fullName>
    </recommendedName>
</protein>
<comment type="caution">
    <text evidence="3">The sequence shown here is derived from an EMBL/GenBank/DDBJ whole genome shotgun (WGS) entry which is preliminary data.</text>
</comment>
<dbReference type="EMBL" id="JBHLUU010000125">
    <property type="protein sequence ID" value="MFC0477886.1"/>
    <property type="molecule type" value="Genomic_DNA"/>
</dbReference>
<keyword evidence="2" id="KW-0472">Membrane</keyword>
<accession>A0ABV6L0M9</accession>
<keyword evidence="2" id="KW-0812">Transmembrane</keyword>
<evidence type="ECO:0000313" key="3">
    <source>
        <dbReference type="EMBL" id="MFC0477886.1"/>
    </source>
</evidence>
<evidence type="ECO:0000256" key="2">
    <source>
        <dbReference type="SAM" id="Phobius"/>
    </source>
</evidence>
<evidence type="ECO:0008006" key="5">
    <source>
        <dbReference type="Google" id="ProtNLM"/>
    </source>
</evidence>
<dbReference type="RefSeq" id="WP_377059072.1">
    <property type="nucleotide sequence ID" value="NZ_JBHLUU010000125.1"/>
</dbReference>
<proteinExistence type="predicted"/>